<protein>
    <recommendedName>
        <fullName evidence="5">MmcQ-like protein</fullName>
    </recommendedName>
</protein>
<dbReference type="EMBL" id="JRXE01000004">
    <property type="protein sequence ID" value="KOC91921.1"/>
    <property type="molecule type" value="Genomic_DNA"/>
</dbReference>
<gene>
    <name evidence="1" type="ORF">NG42_03975</name>
    <name evidence="2" type="ORF">NG43_01735</name>
</gene>
<reference evidence="3 4" key="1">
    <citation type="journal article" date="2015" name="Int. J. Syst. Evol. Microbiol.">
        <title>Erwinia iniecta sp. nov., isolated from Russian wheat aphids (Diuraphis noxia).</title>
        <authorList>
            <person name="Campillo T."/>
            <person name="Luna E."/>
            <person name="Portier P."/>
            <person name="Fischer-Le Saux M."/>
            <person name="Lapitan N."/>
            <person name="Tisserat N.A."/>
            <person name="Leach J.E."/>
        </authorList>
    </citation>
    <scope>NUCLEOTIDE SEQUENCE [LARGE SCALE GENOMIC DNA]</scope>
    <source>
        <strain evidence="1 4">B120</strain>
        <strain evidence="2 3">B149</strain>
    </source>
</reference>
<evidence type="ECO:0000313" key="3">
    <source>
        <dbReference type="Proteomes" id="UP000036851"/>
    </source>
</evidence>
<accession>A0A0L7TI84</accession>
<organism evidence="2 3">
    <name type="scientific">Winslowiella iniecta</name>
    <dbReference type="NCBI Taxonomy" id="1560201"/>
    <lineage>
        <taxon>Bacteria</taxon>
        <taxon>Pseudomonadati</taxon>
        <taxon>Pseudomonadota</taxon>
        <taxon>Gammaproteobacteria</taxon>
        <taxon>Enterobacterales</taxon>
        <taxon>Erwiniaceae</taxon>
        <taxon>Winslowiella</taxon>
    </lineage>
</organism>
<evidence type="ECO:0000313" key="4">
    <source>
        <dbReference type="Proteomes" id="UP000037088"/>
    </source>
</evidence>
<dbReference type="PATRIC" id="fig|1560201.3.peg.858"/>
<evidence type="ECO:0000313" key="2">
    <source>
        <dbReference type="EMBL" id="KOC94956.1"/>
    </source>
</evidence>
<dbReference type="InterPro" id="IPR058532">
    <property type="entry name" value="YjbR/MT2646/Rv2570-like"/>
</dbReference>
<proteinExistence type="predicted"/>
<dbReference type="OrthoDB" id="3194910at2"/>
<dbReference type="Gene3D" id="3.90.1150.30">
    <property type="match status" value="1"/>
</dbReference>
<dbReference type="Proteomes" id="UP000037088">
    <property type="component" value="Unassembled WGS sequence"/>
</dbReference>
<dbReference type="STRING" id="1560201.NG42_03975"/>
<dbReference type="SUPFAM" id="SSF142906">
    <property type="entry name" value="YjbR-like"/>
    <property type="match status" value="1"/>
</dbReference>
<evidence type="ECO:0000313" key="1">
    <source>
        <dbReference type="EMBL" id="KOC91921.1"/>
    </source>
</evidence>
<dbReference type="InterPro" id="IPR038056">
    <property type="entry name" value="YjbR-like_sf"/>
</dbReference>
<dbReference type="EMBL" id="JRXF01000002">
    <property type="protein sequence ID" value="KOC94956.1"/>
    <property type="molecule type" value="Genomic_DNA"/>
</dbReference>
<dbReference type="Proteomes" id="UP000036851">
    <property type="component" value="Unassembled WGS sequence"/>
</dbReference>
<dbReference type="PANTHER" id="PTHR35145">
    <property type="entry name" value="CYTOPLASMIC PROTEIN-RELATED"/>
    <property type="match status" value="1"/>
</dbReference>
<comment type="caution">
    <text evidence="2">The sequence shown here is derived from an EMBL/GenBank/DDBJ whole genome shotgun (WGS) entry which is preliminary data.</text>
</comment>
<dbReference type="PANTHER" id="PTHR35145:SF1">
    <property type="entry name" value="CYTOPLASMIC PROTEIN"/>
    <property type="match status" value="1"/>
</dbReference>
<keyword evidence="4" id="KW-1185">Reference proteome</keyword>
<evidence type="ECO:0008006" key="5">
    <source>
        <dbReference type="Google" id="ProtNLM"/>
    </source>
</evidence>
<dbReference type="RefSeq" id="WP_052897967.1">
    <property type="nucleotide sequence ID" value="NZ_JRXE01000004.1"/>
</dbReference>
<name>A0A0L7TI84_9GAMM</name>
<dbReference type="AlphaFoldDB" id="A0A0L7TI84"/>
<sequence>MNQKDVELFLLSQKAAESGLPFGPQALVFKVMGKMFAVVSQQEAVARVTLKGTPADVAFLVDEFAAIKPGYYMDKKHWMTISLSGEIDDGMLQDLIIRSYHLVVAKLKKSERDRLTQQE</sequence>
<dbReference type="Pfam" id="PF04237">
    <property type="entry name" value="YjbR"/>
    <property type="match status" value="1"/>
</dbReference>
<dbReference type="InterPro" id="IPR007351">
    <property type="entry name" value="YjbR"/>
</dbReference>